<dbReference type="Ensembl" id="ENSPTXT00000018276.1">
    <property type="protein sequence ID" value="ENSPTXP00000017744.1"/>
    <property type="gene ID" value="ENSPTXG00000012191.1"/>
</dbReference>
<organism evidence="2 3">
    <name type="scientific">Pseudonaja textilis</name>
    <name type="common">Eastern brown snake</name>
    <dbReference type="NCBI Taxonomy" id="8673"/>
    <lineage>
        <taxon>Eukaryota</taxon>
        <taxon>Metazoa</taxon>
        <taxon>Chordata</taxon>
        <taxon>Craniata</taxon>
        <taxon>Vertebrata</taxon>
        <taxon>Euteleostomi</taxon>
        <taxon>Lepidosauria</taxon>
        <taxon>Squamata</taxon>
        <taxon>Bifurcata</taxon>
        <taxon>Unidentata</taxon>
        <taxon>Episquamata</taxon>
        <taxon>Toxicofera</taxon>
        <taxon>Serpentes</taxon>
        <taxon>Colubroidea</taxon>
        <taxon>Elapidae</taxon>
        <taxon>Hydrophiinae</taxon>
        <taxon>Pseudonaja</taxon>
    </lineage>
</organism>
<dbReference type="Proteomes" id="UP000472273">
    <property type="component" value="Unplaced"/>
</dbReference>
<protein>
    <submittedName>
        <fullName evidence="2">Uncharacterized protein</fullName>
    </submittedName>
</protein>
<proteinExistence type="predicted"/>
<feature type="transmembrane region" description="Helical" evidence="1">
    <location>
        <begin position="30"/>
        <end position="47"/>
    </location>
</feature>
<feature type="transmembrane region" description="Helical" evidence="1">
    <location>
        <begin position="78"/>
        <end position="96"/>
    </location>
</feature>
<keyword evidence="3" id="KW-1185">Reference proteome</keyword>
<keyword evidence="1" id="KW-0472">Membrane</keyword>
<reference evidence="2" key="1">
    <citation type="submission" date="2025-08" db="UniProtKB">
        <authorList>
            <consortium name="Ensembl"/>
        </authorList>
    </citation>
    <scope>IDENTIFICATION</scope>
</reference>
<accession>A0A670Z3E7</accession>
<evidence type="ECO:0000256" key="1">
    <source>
        <dbReference type="SAM" id="Phobius"/>
    </source>
</evidence>
<sequence>VRKAGRKHSGVAYRNCLSVNPYYILGRTRLPVSVFFPSFAGTLLVWPRPANNMTTKSRPPPKPHPQNWLLKNLNPTPVYIYIYMCVYVCIYIYTYLPTYLSIYLHTYIHTYIHTHKFFF</sequence>
<reference evidence="2" key="2">
    <citation type="submission" date="2025-09" db="UniProtKB">
        <authorList>
            <consortium name="Ensembl"/>
        </authorList>
    </citation>
    <scope>IDENTIFICATION</scope>
</reference>
<evidence type="ECO:0000313" key="2">
    <source>
        <dbReference type="Ensembl" id="ENSPTXP00000017744.1"/>
    </source>
</evidence>
<keyword evidence="1" id="KW-0812">Transmembrane</keyword>
<evidence type="ECO:0000313" key="3">
    <source>
        <dbReference type="Proteomes" id="UP000472273"/>
    </source>
</evidence>
<name>A0A670Z3E7_PSETE</name>
<dbReference type="AlphaFoldDB" id="A0A670Z3E7"/>
<keyword evidence="1" id="KW-1133">Transmembrane helix</keyword>